<protein>
    <submittedName>
        <fullName evidence="1">Uncharacterized protein</fullName>
    </submittedName>
</protein>
<gene>
    <name evidence="1" type="ORF">BO85DRAFT_137146</name>
</gene>
<dbReference type="EMBL" id="KZ825055">
    <property type="protein sequence ID" value="RAH62473.1"/>
    <property type="molecule type" value="Genomic_DNA"/>
</dbReference>
<organism evidence="1 2">
    <name type="scientific">Aspergillus piperis CBS 112811</name>
    <dbReference type="NCBI Taxonomy" id="1448313"/>
    <lineage>
        <taxon>Eukaryota</taxon>
        <taxon>Fungi</taxon>
        <taxon>Dikarya</taxon>
        <taxon>Ascomycota</taxon>
        <taxon>Pezizomycotina</taxon>
        <taxon>Eurotiomycetes</taxon>
        <taxon>Eurotiomycetidae</taxon>
        <taxon>Eurotiales</taxon>
        <taxon>Aspergillaceae</taxon>
        <taxon>Aspergillus</taxon>
        <taxon>Aspergillus subgen. Circumdati</taxon>
    </lineage>
</organism>
<evidence type="ECO:0000313" key="2">
    <source>
        <dbReference type="Proteomes" id="UP000249526"/>
    </source>
</evidence>
<dbReference type="AlphaFoldDB" id="A0A8G1RA81"/>
<reference evidence="1 2" key="1">
    <citation type="submission" date="2018-02" db="EMBL/GenBank/DDBJ databases">
        <title>The genomes of Aspergillus section Nigri reveals drivers in fungal speciation.</title>
        <authorList>
            <consortium name="DOE Joint Genome Institute"/>
            <person name="Vesth T.C."/>
            <person name="Nybo J."/>
            <person name="Theobald S."/>
            <person name="Brandl J."/>
            <person name="Frisvad J.C."/>
            <person name="Nielsen K.F."/>
            <person name="Lyhne E.K."/>
            <person name="Kogle M.E."/>
            <person name="Kuo A."/>
            <person name="Riley R."/>
            <person name="Clum A."/>
            <person name="Nolan M."/>
            <person name="Lipzen A."/>
            <person name="Salamov A."/>
            <person name="Henrissat B."/>
            <person name="Wiebenga A."/>
            <person name="De vries R.P."/>
            <person name="Grigoriev I.V."/>
            <person name="Mortensen U.H."/>
            <person name="Andersen M.R."/>
            <person name="Baker S.E."/>
        </authorList>
    </citation>
    <scope>NUCLEOTIDE SEQUENCE [LARGE SCALE GENOMIC DNA]</scope>
    <source>
        <strain evidence="1 2">CBS 112811</strain>
    </source>
</reference>
<evidence type="ECO:0000313" key="1">
    <source>
        <dbReference type="EMBL" id="RAH62473.1"/>
    </source>
</evidence>
<name>A0A8G1RA81_9EURO</name>
<proteinExistence type="predicted"/>
<accession>A0A8G1RA81</accession>
<dbReference type="Proteomes" id="UP000249526">
    <property type="component" value="Unassembled WGS sequence"/>
</dbReference>
<dbReference type="RefSeq" id="XP_025520395.1">
    <property type="nucleotide sequence ID" value="XM_025654043.1"/>
</dbReference>
<sequence length="53" mass="5918">MPLPYLRCLSAVQCLESGYIAASTDSDRSKMTCLTNEAKDILVFAFEKHAKSY</sequence>
<keyword evidence="2" id="KW-1185">Reference proteome</keyword>
<dbReference type="GeneID" id="37157445"/>